<dbReference type="PANTHER" id="PTHR42788">
    <property type="entry name" value="TAURINE IMPORT ATP-BINDING PROTEIN-RELATED"/>
    <property type="match status" value="1"/>
</dbReference>
<sequence>MEQVIRVTKTQKSFITEKGQCVQALKDINFEVGAHEFICLVGPSGCGKSTLLRIIAGLEQASSGSVMYQDTPIRAPHRQIGMVFQEYSLFPWRTVLDNVATGMEFAGYERRNRERRALDYLQLVGLESFTQAFPYELSGGMQQRVAIARALATDPDVLLMDEPFGALDAYTRIVLQKELLRIWQTNRKTILFVTHSVDEAIFLADRIFVMSATPGMIREIIDVPMPRPRDRANPRYGALAVHILARLEQETVHAAQ</sequence>
<dbReference type="PROSITE" id="PS50893">
    <property type="entry name" value="ABC_TRANSPORTER_2"/>
    <property type="match status" value="1"/>
</dbReference>
<dbReference type="KEGG" id="pace:A6070_09575"/>
<evidence type="ECO:0000256" key="3">
    <source>
        <dbReference type="ARBA" id="ARBA00022840"/>
    </source>
</evidence>
<evidence type="ECO:0000313" key="6">
    <source>
        <dbReference type="Proteomes" id="UP000182264"/>
    </source>
</evidence>
<dbReference type="InterPro" id="IPR017871">
    <property type="entry name" value="ABC_transporter-like_CS"/>
</dbReference>
<dbReference type="Pfam" id="PF00005">
    <property type="entry name" value="ABC_tran"/>
    <property type="match status" value="1"/>
</dbReference>
<dbReference type="Gene3D" id="3.40.50.300">
    <property type="entry name" value="P-loop containing nucleotide triphosphate hydrolases"/>
    <property type="match status" value="1"/>
</dbReference>
<dbReference type="CDD" id="cd03293">
    <property type="entry name" value="ABC_NrtD_SsuB_transporters"/>
    <property type="match status" value="1"/>
</dbReference>
<dbReference type="Proteomes" id="UP000182264">
    <property type="component" value="Chromosome"/>
</dbReference>
<feature type="domain" description="ABC transporter" evidence="4">
    <location>
        <begin position="5"/>
        <end position="237"/>
    </location>
</feature>
<dbReference type="GO" id="GO:0005524">
    <property type="term" value="F:ATP binding"/>
    <property type="evidence" value="ECO:0007669"/>
    <property type="project" value="UniProtKB-KW"/>
</dbReference>
<evidence type="ECO:0000313" key="5">
    <source>
        <dbReference type="EMBL" id="APG23750.1"/>
    </source>
</evidence>
<evidence type="ECO:0000256" key="1">
    <source>
        <dbReference type="ARBA" id="ARBA00022448"/>
    </source>
</evidence>
<dbReference type="SUPFAM" id="SSF52540">
    <property type="entry name" value="P-loop containing nucleoside triphosphate hydrolases"/>
    <property type="match status" value="1"/>
</dbReference>
<dbReference type="PROSITE" id="PS00211">
    <property type="entry name" value="ABC_TRANSPORTER_1"/>
    <property type="match status" value="1"/>
</dbReference>
<keyword evidence="2" id="KW-0547">Nucleotide-binding</keyword>
<dbReference type="AlphaFoldDB" id="A0A1L3GCS9"/>
<gene>
    <name evidence="5" type="ORF">A7E75_00965</name>
</gene>
<evidence type="ECO:0000259" key="4">
    <source>
        <dbReference type="PROSITE" id="PS50893"/>
    </source>
</evidence>
<dbReference type="RefSeq" id="WP_072285560.1">
    <property type="nucleotide sequence ID" value="NZ_CP015455.1"/>
</dbReference>
<organism evidence="5 6">
    <name type="scientific">Syntrophotalea acetylenica</name>
    <name type="common">Pelobacter acetylenicus</name>
    <dbReference type="NCBI Taxonomy" id="29542"/>
    <lineage>
        <taxon>Bacteria</taxon>
        <taxon>Pseudomonadati</taxon>
        <taxon>Thermodesulfobacteriota</taxon>
        <taxon>Desulfuromonadia</taxon>
        <taxon>Desulfuromonadales</taxon>
        <taxon>Syntrophotaleaceae</taxon>
        <taxon>Syntrophotalea</taxon>
    </lineage>
</organism>
<dbReference type="OrthoDB" id="9809450at2"/>
<protein>
    <submittedName>
        <fullName evidence="5">Nitrate ABC transporter ATP-binding protein</fullName>
    </submittedName>
</protein>
<dbReference type="InterPro" id="IPR003593">
    <property type="entry name" value="AAA+_ATPase"/>
</dbReference>
<reference evidence="5 6" key="1">
    <citation type="journal article" date="2017" name="Genome Announc.">
        <title>Complete Genome Sequences of Two Acetylene-Fermenting Pelobacter acetylenicus Strains.</title>
        <authorList>
            <person name="Sutton J.M."/>
            <person name="Baesman S.M."/>
            <person name="Fierst J.L."/>
            <person name="Poret-Peterson A.T."/>
            <person name="Oremland R.S."/>
            <person name="Dunlap D.S."/>
            <person name="Akob D.M."/>
        </authorList>
    </citation>
    <scope>NUCLEOTIDE SEQUENCE [LARGE SCALE GENOMIC DNA]</scope>
    <source>
        <strain evidence="5 6">DSM 3247</strain>
    </source>
</reference>
<keyword evidence="3 5" id="KW-0067">ATP-binding</keyword>
<proteinExistence type="predicted"/>
<accession>A0A1L3GCS9</accession>
<dbReference type="GO" id="GO:0015697">
    <property type="term" value="P:quaternary ammonium group transport"/>
    <property type="evidence" value="ECO:0007669"/>
    <property type="project" value="UniProtKB-ARBA"/>
</dbReference>
<dbReference type="STRING" id="29542.A6070_09575"/>
<dbReference type="FunFam" id="3.40.50.300:FF:000425">
    <property type="entry name" value="Probable ABC transporter, ATP-binding subunit"/>
    <property type="match status" value="1"/>
</dbReference>
<dbReference type="PANTHER" id="PTHR42788:SF13">
    <property type="entry name" value="ALIPHATIC SULFONATES IMPORT ATP-BINDING PROTEIN SSUB"/>
    <property type="match status" value="1"/>
</dbReference>
<name>A0A1L3GCS9_SYNAC</name>
<dbReference type="SMART" id="SM00382">
    <property type="entry name" value="AAA"/>
    <property type="match status" value="1"/>
</dbReference>
<dbReference type="InterPro" id="IPR003439">
    <property type="entry name" value="ABC_transporter-like_ATP-bd"/>
</dbReference>
<dbReference type="GO" id="GO:0016887">
    <property type="term" value="F:ATP hydrolysis activity"/>
    <property type="evidence" value="ECO:0007669"/>
    <property type="project" value="InterPro"/>
</dbReference>
<keyword evidence="1" id="KW-0813">Transport</keyword>
<keyword evidence="6" id="KW-1185">Reference proteome</keyword>
<evidence type="ECO:0000256" key="2">
    <source>
        <dbReference type="ARBA" id="ARBA00022741"/>
    </source>
</evidence>
<dbReference type="EMBL" id="CP015518">
    <property type="protein sequence ID" value="APG23750.1"/>
    <property type="molecule type" value="Genomic_DNA"/>
</dbReference>
<dbReference type="InterPro" id="IPR050166">
    <property type="entry name" value="ABC_transporter_ATP-bind"/>
</dbReference>
<dbReference type="InterPro" id="IPR027417">
    <property type="entry name" value="P-loop_NTPase"/>
</dbReference>